<keyword evidence="1" id="KW-0472">Membrane</keyword>
<reference evidence="3" key="1">
    <citation type="journal article" date="2014" name="Int. J. Syst. Evol. Microbiol.">
        <title>Complete genome sequence of Corynebacterium casei LMG S-19264T (=DSM 44701T), isolated from a smear-ripened cheese.</title>
        <authorList>
            <consortium name="US DOE Joint Genome Institute (JGI-PGF)"/>
            <person name="Walter F."/>
            <person name="Albersmeier A."/>
            <person name="Kalinowski J."/>
            <person name="Ruckert C."/>
        </authorList>
    </citation>
    <scope>NUCLEOTIDE SEQUENCE</scope>
    <source>
        <strain evidence="3">JCM 31740</strain>
    </source>
</reference>
<feature type="transmembrane region" description="Helical" evidence="1">
    <location>
        <begin position="164"/>
        <end position="182"/>
    </location>
</feature>
<evidence type="ECO:0000313" key="3">
    <source>
        <dbReference type="EMBL" id="GGU02899.1"/>
    </source>
</evidence>
<dbReference type="Proteomes" id="UP000616143">
    <property type="component" value="Unassembled WGS sequence"/>
</dbReference>
<sequence>MLTAFVILAASPGVLLLVLGLGAAHALEPDHIATMKTMASKREYLKFSLGHGLGFAMVAIPIILLFGFVRVLEVAGDLIGLGVGVLLLVEEISGKEFEVKGGGMGVAQGALALTPSKVLVAVLAAEAGLLLGSVYIALFIVISSSLMYVLAIALTYVPTRASKVVGIAVALATIAFVLYTMLR</sequence>
<evidence type="ECO:0000256" key="1">
    <source>
        <dbReference type="SAM" id="Phobius"/>
    </source>
</evidence>
<dbReference type="AlphaFoldDB" id="A0A348B222"/>
<accession>A0A348B222</accession>
<dbReference type="KEGG" id="sacd:HS1genome_0613"/>
<organism evidence="2 4">
    <name type="scientific">Sulfodiicoccus acidiphilus</name>
    <dbReference type="NCBI Taxonomy" id="1670455"/>
    <lineage>
        <taxon>Archaea</taxon>
        <taxon>Thermoproteota</taxon>
        <taxon>Thermoprotei</taxon>
        <taxon>Sulfolobales</taxon>
        <taxon>Sulfolobaceae</taxon>
        <taxon>Sulfodiicoccus</taxon>
    </lineage>
</organism>
<keyword evidence="1" id="KW-1133">Transmembrane helix</keyword>
<reference evidence="4" key="2">
    <citation type="submission" date="2018-04" db="EMBL/GenBank/DDBJ databases">
        <title>Complete genome sequence of Sulfodiicoccus acidiphilus strain HS-1.</title>
        <authorList>
            <person name="Sakai H.D."/>
            <person name="Kurosawa N."/>
        </authorList>
    </citation>
    <scope>NUCLEOTIDE SEQUENCE [LARGE SCALE GENOMIC DNA]</scope>
    <source>
        <strain evidence="4">HS-1</strain>
    </source>
</reference>
<feature type="transmembrane region" description="Helical" evidence="1">
    <location>
        <begin position="135"/>
        <end position="157"/>
    </location>
</feature>
<proteinExistence type="predicted"/>
<keyword evidence="4" id="KW-1185">Reference proteome</keyword>
<evidence type="ECO:0000313" key="2">
    <source>
        <dbReference type="EMBL" id="BBD72224.1"/>
    </source>
</evidence>
<keyword evidence="1" id="KW-0812">Transmembrane</keyword>
<reference evidence="2" key="3">
    <citation type="journal article" date="2019" name="BMC Res. Notes">
        <title>Complete genome sequence of the Sulfodiicoccus acidiphilus strain HS-1T, the first crenarchaeon that lacks polB3, isolated from an acidic hot spring in Ohwaku-dani, Hakone, Japan.</title>
        <authorList>
            <person name="Sakai H.D."/>
            <person name="Kurosawa N."/>
        </authorList>
    </citation>
    <scope>NUCLEOTIDE SEQUENCE</scope>
    <source>
        <strain evidence="2">HS-1</strain>
    </source>
</reference>
<protein>
    <submittedName>
        <fullName evidence="2">Uncharacterized protein</fullName>
    </submittedName>
</protein>
<name>A0A348B222_9CREN</name>
<evidence type="ECO:0000313" key="4">
    <source>
        <dbReference type="Proteomes" id="UP000276741"/>
    </source>
</evidence>
<reference evidence="3" key="4">
    <citation type="submission" date="2020-09" db="EMBL/GenBank/DDBJ databases">
        <authorList>
            <person name="Sun Q."/>
            <person name="Ohkuma M."/>
        </authorList>
    </citation>
    <scope>NUCLEOTIDE SEQUENCE</scope>
    <source>
        <strain evidence="3">JCM 31740</strain>
    </source>
</reference>
<dbReference type="EMBL" id="AP018553">
    <property type="protein sequence ID" value="BBD72224.1"/>
    <property type="molecule type" value="Genomic_DNA"/>
</dbReference>
<feature type="transmembrane region" description="Helical" evidence="1">
    <location>
        <begin position="50"/>
        <end position="69"/>
    </location>
</feature>
<gene>
    <name evidence="3" type="ORF">GCM10007116_19900</name>
    <name evidence="2" type="ORF">HS1genome_0613</name>
</gene>
<dbReference type="Proteomes" id="UP000276741">
    <property type="component" value="Chromosome"/>
</dbReference>
<dbReference type="EMBL" id="BMQS01000024">
    <property type="protein sequence ID" value="GGU02899.1"/>
    <property type="molecule type" value="Genomic_DNA"/>
</dbReference>